<evidence type="ECO:0000313" key="1">
    <source>
        <dbReference type="EMBL" id="PLW46920.1"/>
    </source>
</evidence>
<reference evidence="1 2" key="1">
    <citation type="submission" date="2017-11" db="EMBL/GenBank/DDBJ databases">
        <title>De novo assembly and phasing of dikaryotic genomes from two isolates of Puccinia coronata f. sp. avenae, the causal agent of oat crown rust.</title>
        <authorList>
            <person name="Miller M.E."/>
            <person name="Zhang Y."/>
            <person name="Omidvar V."/>
            <person name="Sperschneider J."/>
            <person name="Schwessinger B."/>
            <person name="Raley C."/>
            <person name="Palmer J.M."/>
            <person name="Garnica D."/>
            <person name="Upadhyaya N."/>
            <person name="Rathjen J."/>
            <person name="Taylor J.M."/>
            <person name="Park R.F."/>
            <person name="Dodds P.N."/>
            <person name="Hirsch C.D."/>
            <person name="Kianian S.F."/>
            <person name="Figueroa M."/>
        </authorList>
    </citation>
    <scope>NUCLEOTIDE SEQUENCE [LARGE SCALE GENOMIC DNA]</scope>
    <source>
        <strain evidence="1">12SD80</strain>
    </source>
</reference>
<protein>
    <submittedName>
        <fullName evidence="1">Uncharacterized protein</fullName>
    </submittedName>
</protein>
<dbReference type="Proteomes" id="UP000235392">
    <property type="component" value="Unassembled WGS sequence"/>
</dbReference>
<sequence>MKSKAVRLPLLLKMKKKLLCMTQTPLLHVDDSSSTALDILLLLTVEDGPDKPVAGTRYPLAGTRYPLAGTRISYSGTRCRVRVRVRVSTNVAGRYSESAGRAL</sequence>
<gene>
    <name evidence="1" type="ORF">PCASD_08107</name>
</gene>
<proteinExistence type="predicted"/>
<accession>A0A2N5VA79</accession>
<dbReference type="EMBL" id="PGCI01000035">
    <property type="protein sequence ID" value="PLW46920.1"/>
    <property type="molecule type" value="Genomic_DNA"/>
</dbReference>
<organism evidence="1 2">
    <name type="scientific">Puccinia coronata f. sp. avenae</name>
    <dbReference type="NCBI Taxonomy" id="200324"/>
    <lineage>
        <taxon>Eukaryota</taxon>
        <taxon>Fungi</taxon>
        <taxon>Dikarya</taxon>
        <taxon>Basidiomycota</taxon>
        <taxon>Pucciniomycotina</taxon>
        <taxon>Pucciniomycetes</taxon>
        <taxon>Pucciniales</taxon>
        <taxon>Pucciniaceae</taxon>
        <taxon>Puccinia</taxon>
    </lineage>
</organism>
<dbReference type="AlphaFoldDB" id="A0A2N5VA79"/>
<name>A0A2N5VA79_9BASI</name>
<evidence type="ECO:0000313" key="2">
    <source>
        <dbReference type="Proteomes" id="UP000235392"/>
    </source>
</evidence>
<comment type="caution">
    <text evidence="1">The sequence shown here is derived from an EMBL/GenBank/DDBJ whole genome shotgun (WGS) entry which is preliminary data.</text>
</comment>